<dbReference type="EMBL" id="JYDR01000213">
    <property type="protein sequence ID" value="KRY65386.1"/>
    <property type="molecule type" value="Genomic_DNA"/>
</dbReference>
<evidence type="ECO:0000313" key="4">
    <source>
        <dbReference type="Proteomes" id="UP000054826"/>
    </source>
</evidence>
<sequence>LFCQFTYIRNVIFGCLTNCYLTMATFEISVDYDAAGSAIFLAQIVIQHCKTALMSIFKLVDCDARHNAYFFHCPALFHFAINGK</sequence>
<dbReference type="Proteomes" id="UP000054632">
    <property type="component" value="Unassembled WGS sequence"/>
</dbReference>
<protein>
    <submittedName>
        <fullName evidence="1">Uncharacterized protein</fullName>
    </submittedName>
</protein>
<comment type="caution">
    <text evidence="1">The sequence shown here is derived from an EMBL/GenBank/DDBJ whole genome shotgun (WGS) entry which is preliminary data.</text>
</comment>
<evidence type="ECO:0000313" key="1">
    <source>
        <dbReference type="EMBL" id="KRY65386.1"/>
    </source>
</evidence>
<name>A0A0V1DV52_TRIPS</name>
<organism evidence="1 3">
    <name type="scientific">Trichinella pseudospiralis</name>
    <name type="common">Parasitic roundworm</name>
    <dbReference type="NCBI Taxonomy" id="6337"/>
    <lineage>
        <taxon>Eukaryota</taxon>
        <taxon>Metazoa</taxon>
        <taxon>Ecdysozoa</taxon>
        <taxon>Nematoda</taxon>
        <taxon>Enoplea</taxon>
        <taxon>Dorylaimia</taxon>
        <taxon>Trichinellida</taxon>
        <taxon>Trichinellidae</taxon>
        <taxon>Trichinella</taxon>
    </lineage>
</organism>
<accession>A0A0V1DV52</accession>
<proteinExistence type="predicted"/>
<reference evidence="3 4" key="1">
    <citation type="submission" date="2015-01" db="EMBL/GenBank/DDBJ databases">
        <title>Evolution of Trichinella species and genotypes.</title>
        <authorList>
            <person name="Korhonen P.K."/>
            <person name="Edoardo P."/>
            <person name="Giuseppe L.R."/>
            <person name="Gasser R.B."/>
        </authorList>
    </citation>
    <scope>NUCLEOTIDE SEQUENCE [LARGE SCALE GENOMIC DNA]</scope>
    <source>
        <strain evidence="1">ISS13</strain>
        <strain evidence="2">ISS176</strain>
    </source>
</reference>
<evidence type="ECO:0000313" key="3">
    <source>
        <dbReference type="Proteomes" id="UP000054632"/>
    </source>
</evidence>
<dbReference type="AlphaFoldDB" id="A0A0V1DV52"/>
<dbReference type="EMBL" id="JYDV01000187">
    <property type="protein sequence ID" value="KRZ26048.1"/>
    <property type="molecule type" value="Genomic_DNA"/>
</dbReference>
<dbReference type="Proteomes" id="UP000054826">
    <property type="component" value="Unassembled WGS sequence"/>
</dbReference>
<feature type="non-terminal residue" evidence="1">
    <location>
        <position position="1"/>
    </location>
</feature>
<gene>
    <name evidence="1" type="ORF">T4A_14313</name>
    <name evidence="2" type="ORF">T4C_4729</name>
</gene>
<evidence type="ECO:0000313" key="2">
    <source>
        <dbReference type="EMBL" id="KRZ26048.1"/>
    </source>
</evidence>